<evidence type="ECO:0000256" key="1">
    <source>
        <dbReference type="ARBA" id="ARBA00023015"/>
    </source>
</evidence>
<dbReference type="CDD" id="cd00090">
    <property type="entry name" value="HTH_ARSR"/>
    <property type="match status" value="1"/>
</dbReference>
<proteinExistence type="predicted"/>
<evidence type="ECO:0000256" key="3">
    <source>
        <dbReference type="ARBA" id="ARBA00023163"/>
    </source>
</evidence>
<dbReference type="InterPro" id="IPR036390">
    <property type="entry name" value="WH_DNA-bd_sf"/>
</dbReference>
<comment type="caution">
    <text evidence="5">The sequence shown here is derived from an EMBL/GenBank/DDBJ whole genome shotgun (WGS) entry which is preliminary data.</text>
</comment>
<dbReference type="InterPro" id="IPR019888">
    <property type="entry name" value="Tscrpt_reg_AsnC-like"/>
</dbReference>
<dbReference type="EMBL" id="BAABKO010000005">
    <property type="protein sequence ID" value="GAA4782322.1"/>
    <property type="molecule type" value="Genomic_DNA"/>
</dbReference>
<sequence>MQPLGDLDRRIAAALLRDGRAPWRRVAEAIGEQERTVSRRGSRLLADGVVRIHALPGPWRLAGRAATLVRVRGGLRVVEAVAEHLADHPLSTWVSVLANPVECVAELFHGPQDLRETLSGIERSAGDARAEVRATLLPAYHRTVSGWSPEILSAGEYDAVGAREDAALATTNGARAAVDELTARLVDLLQEEGRATVDELASSLGVSASTVSRRIDSAVRDGLVFIRAVVDPALLGYPCEAVIEVRARPGALPRIAGAVADAPEVRWAADDGSSVLAQAACADAGHLGDLLHRLGALDDVVEISASPVVAVTKRSTVRYRDGVPSPR</sequence>
<dbReference type="PANTHER" id="PTHR30154:SF34">
    <property type="entry name" value="TRANSCRIPTIONAL REGULATOR AZLB"/>
    <property type="match status" value="1"/>
</dbReference>
<dbReference type="Pfam" id="PF13412">
    <property type="entry name" value="HTH_24"/>
    <property type="match status" value="1"/>
</dbReference>
<dbReference type="Proteomes" id="UP001501645">
    <property type="component" value="Unassembled WGS sequence"/>
</dbReference>
<accession>A0ABP9AKH4</accession>
<dbReference type="PROSITE" id="PS50956">
    <property type="entry name" value="HTH_ASNC_2"/>
    <property type="match status" value="1"/>
</dbReference>
<dbReference type="SUPFAM" id="SSF46785">
    <property type="entry name" value="Winged helix' DNA-binding domain"/>
    <property type="match status" value="1"/>
</dbReference>
<keyword evidence="3" id="KW-0804">Transcription</keyword>
<dbReference type="PANTHER" id="PTHR30154">
    <property type="entry name" value="LEUCINE-RESPONSIVE REGULATORY PROTEIN"/>
    <property type="match status" value="1"/>
</dbReference>
<gene>
    <name evidence="5" type="ORF">GCM10023351_29550</name>
</gene>
<keyword evidence="2" id="KW-0238">DNA-binding</keyword>
<evidence type="ECO:0000313" key="6">
    <source>
        <dbReference type="Proteomes" id="UP001501645"/>
    </source>
</evidence>
<feature type="domain" description="HTH asnC-type" evidence="4">
    <location>
        <begin position="184"/>
        <end position="238"/>
    </location>
</feature>
<dbReference type="RefSeq" id="WP_345440779.1">
    <property type="nucleotide sequence ID" value="NZ_BAABKO010000005.1"/>
</dbReference>
<dbReference type="Pfam" id="PF13404">
    <property type="entry name" value="HTH_AsnC-type"/>
    <property type="match status" value="1"/>
</dbReference>
<dbReference type="PRINTS" id="PR00033">
    <property type="entry name" value="HTHASNC"/>
</dbReference>
<dbReference type="SMART" id="SM00344">
    <property type="entry name" value="HTH_ASNC"/>
    <property type="match status" value="1"/>
</dbReference>
<evidence type="ECO:0000313" key="5">
    <source>
        <dbReference type="EMBL" id="GAA4782322.1"/>
    </source>
</evidence>
<reference evidence="6" key="1">
    <citation type="journal article" date="2019" name="Int. J. Syst. Evol. Microbiol.">
        <title>The Global Catalogue of Microorganisms (GCM) 10K type strain sequencing project: providing services to taxonomists for standard genome sequencing and annotation.</title>
        <authorList>
            <consortium name="The Broad Institute Genomics Platform"/>
            <consortium name="The Broad Institute Genome Sequencing Center for Infectious Disease"/>
            <person name="Wu L."/>
            <person name="Ma J."/>
        </authorList>
    </citation>
    <scope>NUCLEOTIDE SEQUENCE [LARGE SCALE GENOMIC DNA]</scope>
    <source>
        <strain evidence="6">JCM 18537</strain>
    </source>
</reference>
<dbReference type="InterPro" id="IPR036388">
    <property type="entry name" value="WH-like_DNA-bd_sf"/>
</dbReference>
<organism evidence="5 6">
    <name type="scientific">Microbacterium gilvum</name>
    <dbReference type="NCBI Taxonomy" id="1336204"/>
    <lineage>
        <taxon>Bacteria</taxon>
        <taxon>Bacillati</taxon>
        <taxon>Actinomycetota</taxon>
        <taxon>Actinomycetes</taxon>
        <taxon>Micrococcales</taxon>
        <taxon>Microbacteriaceae</taxon>
        <taxon>Microbacterium</taxon>
    </lineage>
</organism>
<dbReference type="Gene3D" id="3.30.70.920">
    <property type="match status" value="1"/>
</dbReference>
<protein>
    <submittedName>
        <fullName evidence="5">AsnC family transcriptional regulator</fullName>
    </submittedName>
</protein>
<evidence type="ECO:0000259" key="4">
    <source>
        <dbReference type="PROSITE" id="PS50956"/>
    </source>
</evidence>
<dbReference type="InterPro" id="IPR011991">
    <property type="entry name" value="ArsR-like_HTH"/>
</dbReference>
<keyword evidence="1" id="KW-0805">Transcription regulation</keyword>
<dbReference type="Gene3D" id="1.10.10.10">
    <property type="entry name" value="Winged helix-like DNA-binding domain superfamily/Winged helix DNA-binding domain"/>
    <property type="match status" value="2"/>
</dbReference>
<evidence type="ECO:0000256" key="2">
    <source>
        <dbReference type="ARBA" id="ARBA00023125"/>
    </source>
</evidence>
<name>A0ABP9AKH4_9MICO</name>
<keyword evidence="6" id="KW-1185">Reference proteome</keyword>
<dbReference type="InterPro" id="IPR000485">
    <property type="entry name" value="AsnC-type_HTH_dom"/>
</dbReference>